<dbReference type="EMBL" id="PQXK01000069">
    <property type="protein sequence ID" value="TGO38711.1"/>
    <property type="molecule type" value="Genomic_DNA"/>
</dbReference>
<feature type="compositionally biased region" description="Polar residues" evidence="1">
    <location>
        <begin position="296"/>
        <end position="305"/>
    </location>
</feature>
<dbReference type="AlphaFoldDB" id="A0A4Z1GUP7"/>
<evidence type="ECO:0000256" key="1">
    <source>
        <dbReference type="SAM" id="MobiDB-lite"/>
    </source>
</evidence>
<feature type="compositionally biased region" description="Polar residues" evidence="1">
    <location>
        <begin position="333"/>
        <end position="344"/>
    </location>
</feature>
<proteinExistence type="predicted"/>
<protein>
    <submittedName>
        <fullName evidence="2">Uncharacterized protein</fullName>
    </submittedName>
</protein>
<feature type="region of interest" description="Disordered" evidence="1">
    <location>
        <begin position="296"/>
        <end position="388"/>
    </location>
</feature>
<dbReference type="Proteomes" id="UP000297814">
    <property type="component" value="Unassembled WGS sequence"/>
</dbReference>
<keyword evidence="3" id="KW-1185">Reference proteome</keyword>
<evidence type="ECO:0000313" key="3">
    <source>
        <dbReference type="Proteomes" id="UP000297814"/>
    </source>
</evidence>
<gene>
    <name evidence="2" type="ORF">BHYA_0069g00310</name>
</gene>
<comment type="caution">
    <text evidence="2">The sequence shown here is derived from an EMBL/GenBank/DDBJ whole genome shotgun (WGS) entry which is preliminary data.</text>
</comment>
<accession>A0A4Z1GUP7</accession>
<name>A0A4Z1GUP7_9HELO</name>
<feature type="compositionally biased region" description="Basic residues" evidence="1">
    <location>
        <begin position="368"/>
        <end position="388"/>
    </location>
</feature>
<sequence length="388" mass="45086">MGRLLIKKFQNNQSLHPLNKLENLQPEPDPYIVETAERESKVISLINQVDEYVRWILAEELRACQMVGGVRSTMLETMMLLDMENPWFNEEDVELRRSARFTDFVENLENMAPQRYAQLITCGRITLIHTLVTLNRNIKLWQLQPLNELDSTASIRFRRERYRVILMMLRNHCTSSLSSSRDEWEEIIEEVKLAESGGYPREPLIVNELENYFDPDIYVAQGVRRDSRITENKWRRIIAAKMKVIIDEYKVRRQSLELFVTQIDELYACWYPKKGNNSSYYQANRDSWGSFSSGNEKFEANGSSRGRSRSVDNKFAAGAGQSPPGYQRIDQHPQPSSSASQTGTKHGKHAMTSGSTTHDTETSGKNFIAKKRKRSDFNLRNKRRQYRA</sequence>
<reference evidence="2 3" key="1">
    <citation type="submission" date="2017-12" db="EMBL/GenBank/DDBJ databases">
        <title>Comparative genomics of Botrytis spp.</title>
        <authorList>
            <person name="Valero-Jimenez C.A."/>
            <person name="Tapia P."/>
            <person name="Veloso J."/>
            <person name="Silva-Moreno E."/>
            <person name="Staats M."/>
            <person name="Valdes J.H."/>
            <person name="Van Kan J.A.L."/>
        </authorList>
    </citation>
    <scope>NUCLEOTIDE SEQUENCE [LARGE SCALE GENOMIC DNA]</scope>
    <source>
        <strain evidence="2 3">Bh0001</strain>
    </source>
</reference>
<organism evidence="2 3">
    <name type="scientific">Botrytis hyacinthi</name>
    <dbReference type="NCBI Taxonomy" id="278943"/>
    <lineage>
        <taxon>Eukaryota</taxon>
        <taxon>Fungi</taxon>
        <taxon>Dikarya</taxon>
        <taxon>Ascomycota</taxon>
        <taxon>Pezizomycotina</taxon>
        <taxon>Leotiomycetes</taxon>
        <taxon>Helotiales</taxon>
        <taxon>Sclerotiniaceae</taxon>
        <taxon>Botrytis</taxon>
    </lineage>
</organism>
<evidence type="ECO:0000313" key="2">
    <source>
        <dbReference type="EMBL" id="TGO38711.1"/>
    </source>
</evidence>